<dbReference type="OrthoDB" id="8527169at2"/>
<keyword evidence="1" id="KW-0472">Membrane</keyword>
<dbReference type="Pfam" id="PF19991">
    <property type="entry name" value="HMA_2"/>
    <property type="match status" value="1"/>
</dbReference>
<dbReference type="KEGG" id="mmt:Metme_1658"/>
<dbReference type="RefSeq" id="WP_013818330.1">
    <property type="nucleotide sequence ID" value="NC_015572.1"/>
</dbReference>
<evidence type="ECO:0000256" key="1">
    <source>
        <dbReference type="SAM" id="Phobius"/>
    </source>
</evidence>
<gene>
    <name evidence="2" type="ordered locus">Metme_1658</name>
</gene>
<dbReference type="EMBL" id="CP002738">
    <property type="protein sequence ID" value="AEG00077.1"/>
    <property type="molecule type" value="Genomic_DNA"/>
</dbReference>
<evidence type="ECO:0000313" key="3">
    <source>
        <dbReference type="Proteomes" id="UP000008888"/>
    </source>
</evidence>
<name>G0A1L6_METMM</name>
<evidence type="ECO:0000313" key="2">
    <source>
        <dbReference type="EMBL" id="AEG00077.1"/>
    </source>
</evidence>
<keyword evidence="3" id="KW-1185">Reference proteome</keyword>
<keyword evidence="1" id="KW-1133">Transmembrane helix</keyword>
<organism evidence="2 3">
    <name type="scientific">Methylomonas methanica (strain DSM 25384 / MC09)</name>
    <dbReference type="NCBI Taxonomy" id="857087"/>
    <lineage>
        <taxon>Bacteria</taxon>
        <taxon>Pseudomonadati</taxon>
        <taxon>Pseudomonadota</taxon>
        <taxon>Gammaproteobacteria</taxon>
        <taxon>Methylococcales</taxon>
        <taxon>Methylococcaceae</taxon>
        <taxon>Methylomonas</taxon>
    </lineage>
</organism>
<dbReference type="HOGENOM" id="CLU_149217_0_0_6"/>
<keyword evidence="1" id="KW-0812">Transmembrane</keyword>
<dbReference type="Proteomes" id="UP000008888">
    <property type="component" value="Chromosome"/>
</dbReference>
<dbReference type="eggNOG" id="ENOG5032T53">
    <property type="taxonomic scope" value="Bacteria"/>
</dbReference>
<proteinExistence type="predicted"/>
<reference evidence="3" key="3">
    <citation type="submission" date="2011-05" db="EMBL/GenBank/DDBJ databases">
        <title>Complete sequence of Methylomonas methanica MC09.</title>
        <authorList>
            <consortium name="US DOE Joint Genome Institute"/>
            <person name="Lucas S."/>
            <person name="Han J."/>
            <person name="Lapidus A."/>
            <person name="Cheng J.-F."/>
            <person name="Goodwin L."/>
            <person name="Pitluck S."/>
            <person name="Peters L."/>
            <person name="Mikhailova N."/>
            <person name="Teshima H."/>
            <person name="Han C."/>
            <person name="Tapia R."/>
            <person name="Land M."/>
            <person name="Hauser L."/>
            <person name="Kyrpides N."/>
            <person name="Ivanova N."/>
            <person name="Pagani I."/>
            <person name="Stein L."/>
            <person name="Woyke T."/>
        </authorList>
    </citation>
    <scope>NUCLEOTIDE SEQUENCE [LARGE SCALE GENOMIC DNA]</scope>
    <source>
        <strain evidence="3">MC09</strain>
    </source>
</reference>
<protein>
    <recommendedName>
        <fullName evidence="4">HMA domain-containing protein</fullName>
    </recommendedName>
</protein>
<sequence length="144" mass="16284">MSRIVSSLPGRIRVRDKRLRDQTRLTELNKQLSKIAAISTVQADARTGSVVVRFDPAAIEISELEAHLDSAVDQVLVEQLIPPPITKKQLNRYNKIAMVGSLAASLALTTARRKHWRRWHALTGYLFVASVAVHMIIYRKSLFR</sequence>
<reference key="2">
    <citation type="submission" date="2011-05" db="EMBL/GenBank/DDBJ databases">
        <title>Complete genome sequence of the aerobic marine methanotroph Methylomonas methanica MC09.</title>
        <authorList>
            <person name="Boden R."/>
            <person name="Cunliffe M."/>
            <person name="Scanlan J."/>
            <person name="Moussard H."/>
            <person name="Kits K.D."/>
            <person name="Klotz M."/>
            <person name="Jetten M."/>
            <person name="Vuilleumier S."/>
            <person name="Han J."/>
            <person name="Peters L."/>
            <person name="Mikhailova N."/>
            <person name="Teshima H."/>
            <person name="Tapia R."/>
            <person name="Kyrpides N."/>
            <person name="Ivanova N."/>
            <person name="Pagani I."/>
            <person name="Cheng J.-F."/>
            <person name="Goodwin L."/>
            <person name="Han C."/>
            <person name="Hauser L."/>
            <person name="Land M."/>
            <person name="Lapidus A."/>
            <person name="Lucas S."/>
            <person name="Pitluck S."/>
            <person name="Woyke T."/>
            <person name="Stein L.Y."/>
            <person name="Murrell C."/>
        </authorList>
    </citation>
    <scope>NUCLEOTIDE SEQUENCE</scope>
    <source>
        <strain>MC09</strain>
    </source>
</reference>
<accession>G0A1L6</accession>
<evidence type="ECO:0008006" key="4">
    <source>
        <dbReference type="Google" id="ProtNLM"/>
    </source>
</evidence>
<feature type="transmembrane region" description="Helical" evidence="1">
    <location>
        <begin position="119"/>
        <end position="138"/>
    </location>
</feature>
<dbReference type="AlphaFoldDB" id="G0A1L6"/>
<reference evidence="2 3" key="1">
    <citation type="journal article" date="2011" name="J. Bacteriol.">
        <title>Complete Genome Sequence of the Aerobic Marine Methanotroph Methylomonas methanica MC09.</title>
        <authorList>
            <person name="Boden R."/>
            <person name="Cunliffe M."/>
            <person name="Scanlan J."/>
            <person name="Moussard H."/>
            <person name="Kits K.D."/>
            <person name="Klotz M.G."/>
            <person name="Jetten M.S."/>
            <person name="Vuilleumier S."/>
            <person name="Han J."/>
            <person name="Peters L."/>
            <person name="Mikhailova N."/>
            <person name="Teshima H."/>
            <person name="Tapia R."/>
            <person name="Kyrpides N."/>
            <person name="Ivanova N."/>
            <person name="Pagani I."/>
            <person name="Cheng J.F."/>
            <person name="Goodwin L."/>
            <person name="Han C."/>
            <person name="Hauser L."/>
            <person name="Land M.L."/>
            <person name="Lapidus A."/>
            <person name="Lucas S."/>
            <person name="Pitluck S."/>
            <person name="Woyke T."/>
            <person name="Stein L."/>
            <person name="Murrell J.C."/>
        </authorList>
    </citation>
    <scope>NUCLEOTIDE SEQUENCE [LARGE SCALE GENOMIC DNA]</scope>
    <source>
        <strain evidence="2 3">MC09</strain>
    </source>
</reference>